<dbReference type="InterPro" id="IPR058567">
    <property type="entry name" value="Ig_TRAPPC9_Trs120_3rd"/>
</dbReference>
<dbReference type="Pfam" id="PF26280">
    <property type="entry name" value="Ig_TRAPPC9-Trs120_2nd"/>
    <property type="match status" value="1"/>
</dbReference>
<evidence type="ECO:0000259" key="3">
    <source>
        <dbReference type="Pfam" id="PF08626"/>
    </source>
</evidence>
<reference evidence="8" key="1">
    <citation type="submission" date="2020-10" db="EMBL/GenBank/DDBJ databases">
        <authorList>
            <person name="Roach M.J.R."/>
        </authorList>
    </citation>
    <scope>NUCLEOTIDE SEQUENCE</scope>
    <source>
        <strain evidence="8">CBS 1945</strain>
    </source>
</reference>
<dbReference type="InterPro" id="IPR058568">
    <property type="entry name" value="Ig_TRAPPC9_Trs120_4th"/>
</dbReference>
<dbReference type="Pfam" id="PF26282">
    <property type="entry name" value="Ig_TRAPPC9-Trs120_3rd"/>
    <property type="match status" value="1"/>
</dbReference>
<proteinExistence type="predicted"/>
<evidence type="ECO:0000259" key="5">
    <source>
        <dbReference type="Pfam" id="PF26254"/>
    </source>
</evidence>
<evidence type="ECO:0000259" key="4">
    <source>
        <dbReference type="Pfam" id="PF26251"/>
    </source>
</evidence>
<evidence type="ECO:0000256" key="1">
    <source>
        <dbReference type="ARBA" id="ARBA00004555"/>
    </source>
</evidence>
<dbReference type="Pfam" id="PF08626">
    <property type="entry name" value="TRAPPC9-Trs120"/>
    <property type="match status" value="2"/>
</dbReference>
<dbReference type="Pfam" id="PF26254">
    <property type="entry name" value="Ig_TRAPPC9-Trs120_1st"/>
    <property type="match status" value="1"/>
</dbReference>
<accession>A0A875RYE0</accession>
<keyword evidence="9" id="KW-1185">Reference proteome</keyword>
<dbReference type="InterPro" id="IPR058563">
    <property type="entry name" value="Trs120_TRAPPC9_N"/>
</dbReference>
<evidence type="ECO:0000313" key="9">
    <source>
        <dbReference type="Proteomes" id="UP000662931"/>
    </source>
</evidence>
<dbReference type="Pfam" id="PF26283">
    <property type="entry name" value="Ig_TRAPPC9-Trs120_4th"/>
    <property type="match status" value="1"/>
</dbReference>
<dbReference type="InterPro" id="IPR058564">
    <property type="entry name" value="TPR_TRAPPC9_Trs120"/>
</dbReference>
<evidence type="ECO:0000313" key="8">
    <source>
        <dbReference type="EMBL" id="QPG73633.1"/>
    </source>
</evidence>
<keyword evidence="2" id="KW-0333">Golgi apparatus</keyword>
<dbReference type="RefSeq" id="XP_038777198.1">
    <property type="nucleotide sequence ID" value="XM_038921270.1"/>
</dbReference>
<gene>
    <name evidence="8" type="ORF">FOA43_000945</name>
</gene>
<organism evidence="8 9">
    <name type="scientific">Eeniella nana</name>
    <name type="common">Yeast</name>
    <name type="synonym">Brettanomyces nanus</name>
    <dbReference type="NCBI Taxonomy" id="13502"/>
    <lineage>
        <taxon>Eukaryota</taxon>
        <taxon>Fungi</taxon>
        <taxon>Dikarya</taxon>
        <taxon>Ascomycota</taxon>
        <taxon>Saccharomycotina</taxon>
        <taxon>Pichiomycetes</taxon>
        <taxon>Pichiales</taxon>
        <taxon>Pichiaceae</taxon>
        <taxon>Brettanomyces</taxon>
    </lineage>
</organism>
<feature type="domain" description="Trs120/TRAPPC9 third Ig-like" evidence="6">
    <location>
        <begin position="888"/>
        <end position="1080"/>
    </location>
</feature>
<evidence type="ECO:0000259" key="6">
    <source>
        <dbReference type="Pfam" id="PF26282"/>
    </source>
</evidence>
<feature type="domain" description="Trs120/TRAPPC9 TPR region" evidence="4">
    <location>
        <begin position="340"/>
        <end position="568"/>
    </location>
</feature>
<dbReference type="GO" id="GO:0005802">
    <property type="term" value="C:trans-Golgi network"/>
    <property type="evidence" value="ECO:0007669"/>
    <property type="project" value="TreeGrafter"/>
</dbReference>
<evidence type="ECO:0000256" key="2">
    <source>
        <dbReference type="ARBA" id="ARBA00023034"/>
    </source>
</evidence>
<dbReference type="Proteomes" id="UP000662931">
    <property type="component" value="Chromosome 1"/>
</dbReference>
<dbReference type="InterPro" id="IPR058565">
    <property type="entry name" value="Ig_TRAPPC9_Trs120_1st"/>
</dbReference>
<protein>
    <submittedName>
        <fullName evidence="8">Uncharacterized protein</fullName>
    </submittedName>
</protein>
<feature type="domain" description="Trs120/TRAPPC9 first Ig-like" evidence="5">
    <location>
        <begin position="593"/>
        <end position="731"/>
    </location>
</feature>
<dbReference type="PANTHER" id="PTHR21512">
    <property type="entry name" value="TRAFFICKING PROTEIN PARTICLE COMPLEX SUBUNIT 9"/>
    <property type="match status" value="1"/>
</dbReference>
<sequence>MLTTKKLSKASPLSELKRSRFEKYSVILSKAKEVRLVDLKSNPGLFNPQAFPSGRLIYHFSDHNDDSETLFLHDFEPFRKTFLVVGIMQWTDRLTDDKVRESRNNLKKLFPNVVSHFIIAFDAPSSATTKVDGVHLINQDKSNLVTAVCEISSRFLAEFSTYASSYQHVTLRSPGSIIGSKRPTPGLSLMAKQRRRISGSFDLNVEKSKKYKTKGRRLKLYANFYLLAGNLRNSLSNFCEAIFYLKSVNDYLWLASALDGLSTCILLLARVDTAFQLPGFVSTLLDSNSSNGRDSVLMSPFSSPASSPRPSLQLPVSISSSIQASSSVQLSPLPLSSIWEMIHRIFAKTFEFYQSTFLQGEDCVPLIVFCECNLRFIGLFTSVCIERELNRSVINHTVYGTCLSRKRIPEDIGDFDHVEFSGIFSQIFSDRFEELSTEQKCTIYDFMISTCDKLRLFRKKSLLVNGFIQLMLSTGLENYRYIYTNAELREVLDSHCQVYGINAAEFPSFRNEPNVLQKKMLFEVFEFCQQVSFLEGVVKYGSILLADFPTLLTDGEQQTIYKGVREDMSKTEAKDIRYWDQQVLQNIEFRNESNDYLVQNELSDALITVRNPFAFDIEISGLQVCSADDTFSLTTQLNSRRQNLISIQYNVPILLRPRTTVSVPIFLVPDSSGKLNLVGIMASICGCDTQLFKTMDDQSNEDDNAGNRMKCKSISLKNTLDVVKQPMSKTRVWSVNVIYEQPLLKLVEVKLSNKWILLLEGECKKFDITLKNYSHVEINNMVSTFIDSTIEPLNQLLTNKNLSPNEVYEIEYYLIKKKPFQILNKKEMQYIKGNNSFNLAMEIWGKRGVKEAKLILEYSHKRKEDTFNEYDFTRSITIPVNVSVYPSVELVGCDIIPLSSRTKVSTNNHGDCWTYLEKMTSQSYKMSDFCLLALDFLNSWTEEMEVTVQCLLTGSTNADFQEQNGPIVPLPEDSFNMRLNLRSKKSVRVLIPIKRMDFTEEMLNQRIPSLRNKQFIYDSRTPLAEQVFIKHAFWYRDELLKRIRACWKIPDKVENSVYAGRFGTIDLRSIRFSSKMVSILEVEKIGLNIQLLDTQEKEIDSDAVQLNTFYTLRVILKNRNDTAVFGMLRHLPVCRGSGTPLEKKVLFNGVLQKSIGKELKPGESRQFDLGIVFLEKGEYEWGALFDEMEKISGKMAIKDQHLQREQLKVKVC</sequence>
<dbReference type="EMBL" id="CP064812">
    <property type="protein sequence ID" value="QPG73633.1"/>
    <property type="molecule type" value="Genomic_DNA"/>
</dbReference>
<dbReference type="OrthoDB" id="27962at2759"/>
<dbReference type="InterPro" id="IPR013935">
    <property type="entry name" value="Trs120_TRAPPC9"/>
</dbReference>
<dbReference type="GeneID" id="62194346"/>
<dbReference type="PANTHER" id="PTHR21512:SF5">
    <property type="entry name" value="TRAFFICKING PROTEIN PARTICLE COMPLEX SUBUNIT 9"/>
    <property type="match status" value="1"/>
</dbReference>
<dbReference type="KEGG" id="bnn:FOA43_000945"/>
<feature type="domain" description="Trs120/TRAPPC9 fourth Ig-like" evidence="7">
    <location>
        <begin position="1088"/>
        <end position="1200"/>
    </location>
</feature>
<comment type="subcellular location">
    <subcellularLocation>
        <location evidence="1">Golgi apparatus</location>
    </subcellularLocation>
</comment>
<evidence type="ECO:0000259" key="7">
    <source>
        <dbReference type="Pfam" id="PF26283"/>
    </source>
</evidence>
<feature type="domain" description="Trs120/TRAPPC9 N-terminal" evidence="3">
    <location>
        <begin position="204"/>
        <end position="278"/>
    </location>
</feature>
<dbReference type="AlphaFoldDB" id="A0A875RYE0"/>
<dbReference type="Pfam" id="PF26251">
    <property type="entry name" value="TPR_TRAPPC9-Trs120"/>
    <property type="match status" value="1"/>
</dbReference>
<feature type="domain" description="Trs120/TRAPPC9 N-terminal" evidence="3">
    <location>
        <begin position="12"/>
        <end position="188"/>
    </location>
</feature>
<name>A0A875RYE0_EENNA</name>